<reference evidence="1" key="1">
    <citation type="submission" date="2021-03" db="EMBL/GenBank/DDBJ databases">
        <authorList>
            <person name="Tran Van P."/>
        </authorList>
    </citation>
    <scope>NUCLEOTIDE SEQUENCE</scope>
</reference>
<gene>
    <name evidence="1" type="ORF">TPAB3V08_LOCUS13965</name>
</gene>
<dbReference type="InterPro" id="IPR027417">
    <property type="entry name" value="P-loop_NTPase"/>
</dbReference>
<proteinExistence type="predicted"/>
<sequence>MNAMTQKPFYKDELTWLHQAHQIIGYCPQFDALIDNLTGRETLQMYCLLRGIPNSEIPQIINKLADDLLFTKHIDKKVMAYR</sequence>
<keyword evidence="2" id="KW-1185">Reference proteome</keyword>
<evidence type="ECO:0000313" key="1">
    <source>
        <dbReference type="EMBL" id="CAG2067022.1"/>
    </source>
</evidence>
<dbReference type="PANTHER" id="PTHR19229:SF250">
    <property type="entry name" value="ABC TRANSPORTER DOMAIN-CONTAINING PROTEIN-RELATED"/>
    <property type="match status" value="1"/>
</dbReference>
<comment type="caution">
    <text evidence="1">The sequence shown here is derived from an EMBL/GenBank/DDBJ whole genome shotgun (WGS) entry which is preliminary data.</text>
</comment>
<dbReference type="Proteomes" id="UP001153148">
    <property type="component" value="Unassembled WGS sequence"/>
</dbReference>
<dbReference type="InterPro" id="IPR026082">
    <property type="entry name" value="ABCA"/>
</dbReference>
<protein>
    <submittedName>
        <fullName evidence="1">Uncharacterized protein</fullName>
    </submittedName>
</protein>
<dbReference type="Gene3D" id="3.40.50.300">
    <property type="entry name" value="P-loop containing nucleotide triphosphate hydrolases"/>
    <property type="match status" value="1"/>
</dbReference>
<evidence type="ECO:0000313" key="2">
    <source>
        <dbReference type="Proteomes" id="UP001153148"/>
    </source>
</evidence>
<organism evidence="1 2">
    <name type="scientific">Timema podura</name>
    <name type="common">Walking stick</name>
    <dbReference type="NCBI Taxonomy" id="61482"/>
    <lineage>
        <taxon>Eukaryota</taxon>
        <taxon>Metazoa</taxon>
        <taxon>Ecdysozoa</taxon>
        <taxon>Arthropoda</taxon>
        <taxon>Hexapoda</taxon>
        <taxon>Insecta</taxon>
        <taxon>Pterygota</taxon>
        <taxon>Neoptera</taxon>
        <taxon>Polyneoptera</taxon>
        <taxon>Phasmatodea</taxon>
        <taxon>Timematodea</taxon>
        <taxon>Timematoidea</taxon>
        <taxon>Timematidae</taxon>
        <taxon>Timema</taxon>
    </lineage>
</organism>
<accession>A0ABN7PIV3</accession>
<name>A0ABN7PIV3_TIMPD</name>
<dbReference type="PANTHER" id="PTHR19229">
    <property type="entry name" value="ATP-BINDING CASSETTE TRANSPORTER SUBFAMILY A ABCA"/>
    <property type="match status" value="1"/>
</dbReference>
<dbReference type="EMBL" id="CAJPIN010062292">
    <property type="protein sequence ID" value="CAG2067022.1"/>
    <property type="molecule type" value="Genomic_DNA"/>
</dbReference>